<evidence type="ECO:0000313" key="4">
    <source>
        <dbReference type="Proteomes" id="UP000284543"/>
    </source>
</evidence>
<dbReference type="EMBL" id="QSHZ01000022">
    <property type="protein sequence ID" value="RHC54410.1"/>
    <property type="molecule type" value="Genomic_DNA"/>
</dbReference>
<comment type="caution">
    <text evidence="1">The sequence shown here is derived from an EMBL/GenBank/DDBJ whole genome shotgun (WGS) entry which is preliminary data.</text>
</comment>
<sequence>MTRLWLSPEEAAPVLGMKPAKIRNYMRRGILDLGLAIPPEKTGKTMWEFRIYPAKIEKIIGEKLERPEEGEKQE</sequence>
<evidence type="ECO:0000313" key="3">
    <source>
        <dbReference type="Proteomes" id="UP000283975"/>
    </source>
</evidence>
<dbReference type="AlphaFoldDB" id="A0A412ZBU4"/>
<evidence type="ECO:0000313" key="2">
    <source>
        <dbReference type="EMBL" id="RHC54410.1"/>
    </source>
</evidence>
<evidence type="ECO:0008006" key="5">
    <source>
        <dbReference type="Google" id="ProtNLM"/>
    </source>
</evidence>
<organism evidence="1 4">
    <name type="scientific">Enterocloster bolteae</name>
    <dbReference type="NCBI Taxonomy" id="208479"/>
    <lineage>
        <taxon>Bacteria</taxon>
        <taxon>Bacillati</taxon>
        <taxon>Bacillota</taxon>
        <taxon>Clostridia</taxon>
        <taxon>Lachnospirales</taxon>
        <taxon>Lachnospiraceae</taxon>
        <taxon>Enterocloster</taxon>
    </lineage>
</organism>
<dbReference type="Proteomes" id="UP000284543">
    <property type="component" value="Unassembled WGS sequence"/>
</dbReference>
<dbReference type="EMBL" id="QRZM01000002">
    <property type="protein sequence ID" value="RGV77592.1"/>
    <property type="molecule type" value="Genomic_DNA"/>
</dbReference>
<protein>
    <recommendedName>
        <fullName evidence="5">Helix-turn-helix domain-containing protein</fullName>
    </recommendedName>
</protein>
<name>A0A412ZBU4_9FIRM</name>
<dbReference type="Proteomes" id="UP000283975">
    <property type="component" value="Unassembled WGS sequence"/>
</dbReference>
<reference evidence="3 4" key="1">
    <citation type="submission" date="2018-08" db="EMBL/GenBank/DDBJ databases">
        <title>A genome reference for cultivated species of the human gut microbiota.</title>
        <authorList>
            <person name="Zou Y."/>
            <person name="Xue W."/>
            <person name="Luo G."/>
        </authorList>
    </citation>
    <scope>NUCLEOTIDE SEQUENCE [LARGE SCALE GENOMIC DNA]</scope>
    <source>
        <strain evidence="1 4">AF14-18</strain>
        <strain evidence="2 3">AM35-14</strain>
    </source>
</reference>
<accession>A0A412ZBU4</accession>
<dbReference type="RefSeq" id="WP_002590357.1">
    <property type="nucleotide sequence ID" value="NZ_CATZOE010000003.1"/>
</dbReference>
<evidence type="ECO:0000313" key="1">
    <source>
        <dbReference type="EMBL" id="RGV77592.1"/>
    </source>
</evidence>
<proteinExistence type="predicted"/>
<gene>
    <name evidence="2" type="ORF">DW839_19490</name>
    <name evidence="1" type="ORF">DWW02_07990</name>
</gene>